<sequence length="64" mass="7419">MLACCRIPLTGLSLDFLVLRDKSQYLARWSPTLVLQNCWICLVFVPDLKKKINKIKKNLDPKSE</sequence>
<dbReference type="EMBL" id="GBXM01080804">
    <property type="protein sequence ID" value="JAH27773.1"/>
    <property type="molecule type" value="Transcribed_RNA"/>
</dbReference>
<organism evidence="1">
    <name type="scientific">Anguilla anguilla</name>
    <name type="common">European freshwater eel</name>
    <name type="synonym">Muraena anguilla</name>
    <dbReference type="NCBI Taxonomy" id="7936"/>
    <lineage>
        <taxon>Eukaryota</taxon>
        <taxon>Metazoa</taxon>
        <taxon>Chordata</taxon>
        <taxon>Craniata</taxon>
        <taxon>Vertebrata</taxon>
        <taxon>Euteleostomi</taxon>
        <taxon>Actinopterygii</taxon>
        <taxon>Neopterygii</taxon>
        <taxon>Teleostei</taxon>
        <taxon>Anguilliformes</taxon>
        <taxon>Anguillidae</taxon>
        <taxon>Anguilla</taxon>
    </lineage>
</organism>
<reference evidence="1" key="1">
    <citation type="submission" date="2014-11" db="EMBL/GenBank/DDBJ databases">
        <authorList>
            <person name="Amaro Gonzalez C."/>
        </authorList>
    </citation>
    <scope>NUCLEOTIDE SEQUENCE</scope>
</reference>
<accession>A0A0E9RHG7</accession>
<reference evidence="1" key="2">
    <citation type="journal article" date="2015" name="Fish Shellfish Immunol.">
        <title>Early steps in the European eel (Anguilla anguilla)-Vibrio vulnificus interaction in the gills: Role of the RtxA13 toxin.</title>
        <authorList>
            <person name="Callol A."/>
            <person name="Pajuelo D."/>
            <person name="Ebbesson L."/>
            <person name="Teles M."/>
            <person name="MacKenzie S."/>
            <person name="Amaro C."/>
        </authorList>
    </citation>
    <scope>NUCLEOTIDE SEQUENCE</scope>
</reference>
<proteinExistence type="predicted"/>
<protein>
    <submittedName>
        <fullName evidence="1">Uncharacterized protein</fullName>
    </submittedName>
</protein>
<name>A0A0E9RHG7_ANGAN</name>
<evidence type="ECO:0000313" key="1">
    <source>
        <dbReference type="EMBL" id="JAH27773.1"/>
    </source>
</evidence>
<dbReference type="AlphaFoldDB" id="A0A0E9RHG7"/>